<dbReference type="OrthoDB" id="7851333at2"/>
<evidence type="ECO:0000313" key="3">
    <source>
        <dbReference type="Proteomes" id="UP000198994"/>
    </source>
</evidence>
<feature type="transmembrane region" description="Helical" evidence="1">
    <location>
        <begin position="39"/>
        <end position="59"/>
    </location>
</feature>
<keyword evidence="1" id="KW-1133">Transmembrane helix</keyword>
<name>A0A1G7BVR9_9RHOB</name>
<protein>
    <submittedName>
        <fullName evidence="2">Uncharacterized protein</fullName>
    </submittedName>
</protein>
<sequence>MSLIRPAAKARLSQWREALWGAGVLALGLYWGFWTGGGLLHWIGYVVAIVGALLIIAGIQRGRFRTGSGGPGVVQIVEGRIAYFGPLTGGTAELGQLSRLVLDPSGKPPHWLLHQPGQLPLAIPLTAEGADALFDAFATLPGLRTERMLHEMHRDGTHPVTIWQAATCNSTHLRLH</sequence>
<dbReference type="RefSeq" id="WP_089955696.1">
    <property type="nucleotide sequence ID" value="NZ_FNAV01000002.1"/>
</dbReference>
<dbReference type="AlphaFoldDB" id="A0A1G7BVR9"/>
<proteinExistence type="predicted"/>
<accession>A0A1G7BVR9</accession>
<evidence type="ECO:0000256" key="1">
    <source>
        <dbReference type="SAM" id="Phobius"/>
    </source>
</evidence>
<keyword evidence="1" id="KW-0812">Transmembrane</keyword>
<keyword evidence="1" id="KW-0472">Membrane</keyword>
<feature type="transmembrane region" description="Helical" evidence="1">
    <location>
        <begin position="15"/>
        <end position="33"/>
    </location>
</feature>
<dbReference type="EMBL" id="FNAV01000002">
    <property type="protein sequence ID" value="SDE30456.1"/>
    <property type="molecule type" value="Genomic_DNA"/>
</dbReference>
<dbReference type="STRING" id="282683.SAMN04488105_102382"/>
<gene>
    <name evidence="2" type="ORF">SAMN04488105_102382</name>
</gene>
<evidence type="ECO:0000313" key="2">
    <source>
        <dbReference type="EMBL" id="SDE30456.1"/>
    </source>
</evidence>
<organism evidence="2 3">
    <name type="scientific">Salipiger thiooxidans</name>
    <dbReference type="NCBI Taxonomy" id="282683"/>
    <lineage>
        <taxon>Bacteria</taxon>
        <taxon>Pseudomonadati</taxon>
        <taxon>Pseudomonadota</taxon>
        <taxon>Alphaproteobacteria</taxon>
        <taxon>Rhodobacterales</taxon>
        <taxon>Roseobacteraceae</taxon>
        <taxon>Salipiger</taxon>
    </lineage>
</organism>
<reference evidence="3" key="1">
    <citation type="submission" date="2016-10" db="EMBL/GenBank/DDBJ databases">
        <authorList>
            <person name="Varghese N."/>
            <person name="Submissions S."/>
        </authorList>
    </citation>
    <scope>NUCLEOTIDE SEQUENCE [LARGE SCALE GENOMIC DNA]</scope>
    <source>
        <strain evidence="3">DSM 10146</strain>
    </source>
</reference>
<keyword evidence="3" id="KW-1185">Reference proteome</keyword>
<dbReference type="Proteomes" id="UP000198994">
    <property type="component" value="Unassembled WGS sequence"/>
</dbReference>